<evidence type="ECO:0000313" key="2">
    <source>
        <dbReference type="EMBL" id="UVI31685.1"/>
    </source>
</evidence>
<feature type="transmembrane region" description="Helical" evidence="1">
    <location>
        <begin position="49"/>
        <end position="71"/>
    </location>
</feature>
<organism evidence="2 3">
    <name type="scientific">Paenibacillus spongiae</name>
    <dbReference type="NCBI Taxonomy" id="2909671"/>
    <lineage>
        <taxon>Bacteria</taxon>
        <taxon>Bacillati</taxon>
        <taxon>Bacillota</taxon>
        <taxon>Bacilli</taxon>
        <taxon>Bacillales</taxon>
        <taxon>Paenibacillaceae</taxon>
        <taxon>Paenibacillus</taxon>
    </lineage>
</organism>
<dbReference type="EMBL" id="CP091430">
    <property type="protein sequence ID" value="UVI31685.1"/>
    <property type="molecule type" value="Genomic_DNA"/>
</dbReference>
<feature type="transmembrane region" description="Helical" evidence="1">
    <location>
        <begin position="12"/>
        <end position="37"/>
    </location>
</feature>
<keyword evidence="1" id="KW-0472">Membrane</keyword>
<keyword evidence="1" id="KW-0812">Transmembrane</keyword>
<gene>
    <name evidence="2" type="ORF">L1F29_07670</name>
</gene>
<evidence type="ECO:0000313" key="3">
    <source>
        <dbReference type="Proteomes" id="UP001057877"/>
    </source>
</evidence>
<dbReference type="InterPro" id="IPR036259">
    <property type="entry name" value="MFS_trans_sf"/>
</dbReference>
<dbReference type="Proteomes" id="UP001057877">
    <property type="component" value="Chromosome"/>
</dbReference>
<sequence>MMGREWKQMAWGLLLVIIDIRIVVFDLLPDFIGYLLVSIGASKLMAKDRWRGVVMVTAVILGIMSLIGIFMPSTDGSGISPFGYAYLLGMLDGIGHLVIVYGICSLAAARAREEEDEEWAESANGRRTAFLVISGLTMLYNTFIVNMDHDWRLASFLFILAAIVMEIVIILFLFGTAKRWKPEQ</sequence>
<feature type="transmembrane region" description="Helical" evidence="1">
    <location>
        <begin position="153"/>
        <end position="174"/>
    </location>
</feature>
<keyword evidence="3" id="KW-1185">Reference proteome</keyword>
<name>A0ABY5SDU4_9BACL</name>
<keyword evidence="1" id="KW-1133">Transmembrane helix</keyword>
<protein>
    <submittedName>
        <fullName evidence="2">Uncharacterized protein</fullName>
    </submittedName>
</protein>
<feature type="transmembrane region" description="Helical" evidence="1">
    <location>
        <begin position="129"/>
        <end position="147"/>
    </location>
</feature>
<proteinExistence type="predicted"/>
<feature type="transmembrane region" description="Helical" evidence="1">
    <location>
        <begin position="83"/>
        <end position="108"/>
    </location>
</feature>
<reference evidence="2" key="1">
    <citation type="submission" date="2022-01" db="EMBL/GenBank/DDBJ databases">
        <title>Paenibacillus spongiae sp. nov., isolated from marine sponge.</title>
        <authorList>
            <person name="Li Z."/>
            <person name="Zhang M."/>
        </authorList>
    </citation>
    <scope>NUCLEOTIDE SEQUENCE</scope>
    <source>
        <strain evidence="2">PHS-Z3</strain>
    </source>
</reference>
<evidence type="ECO:0000256" key="1">
    <source>
        <dbReference type="SAM" id="Phobius"/>
    </source>
</evidence>
<dbReference type="SUPFAM" id="SSF103473">
    <property type="entry name" value="MFS general substrate transporter"/>
    <property type="match status" value="1"/>
</dbReference>
<accession>A0ABY5SDU4</accession>
<dbReference type="RefSeq" id="WP_258387747.1">
    <property type="nucleotide sequence ID" value="NZ_CP091430.1"/>
</dbReference>